<dbReference type="RefSeq" id="XP_040704904.1">
    <property type="nucleotide sequence ID" value="XM_040846572.1"/>
</dbReference>
<keyword evidence="2" id="KW-1185">Reference proteome</keyword>
<evidence type="ECO:0000313" key="2">
    <source>
        <dbReference type="Proteomes" id="UP000184356"/>
    </source>
</evidence>
<proteinExistence type="predicted"/>
<gene>
    <name evidence="1" type="ORF">ASPSYDRAFT_42963</name>
</gene>
<dbReference type="EMBL" id="KV878584">
    <property type="protein sequence ID" value="OJJ61098.1"/>
    <property type="molecule type" value="Genomic_DNA"/>
</dbReference>
<accession>A0A1L9TNZ2</accession>
<sequence length="104" mass="11605">MTKIFWITITAQTCQAIQRSTFNEFRYIADDSFPGPGKIYTKNNYYLRPVVAWSNSTVIFTAVDDGNGGDSEIPSDVCPLYTGQWTAQESEASLDCPGSDLYRS</sequence>
<dbReference type="OrthoDB" id="4490227at2759"/>
<dbReference type="VEuPathDB" id="FungiDB:ASPSYDRAFT_42963"/>
<name>A0A1L9TNZ2_9EURO</name>
<dbReference type="GeneID" id="63762645"/>
<dbReference type="Proteomes" id="UP000184356">
    <property type="component" value="Unassembled WGS sequence"/>
</dbReference>
<protein>
    <submittedName>
        <fullName evidence="1">Uncharacterized protein</fullName>
    </submittedName>
</protein>
<dbReference type="AlphaFoldDB" id="A0A1L9TNZ2"/>
<reference evidence="2" key="1">
    <citation type="journal article" date="2017" name="Genome Biol.">
        <title>Comparative genomics reveals high biological diversity and specific adaptations in the industrially and medically important fungal genus Aspergillus.</title>
        <authorList>
            <person name="de Vries R.P."/>
            <person name="Riley R."/>
            <person name="Wiebenga A."/>
            <person name="Aguilar-Osorio G."/>
            <person name="Amillis S."/>
            <person name="Uchima C.A."/>
            <person name="Anderluh G."/>
            <person name="Asadollahi M."/>
            <person name="Askin M."/>
            <person name="Barry K."/>
            <person name="Battaglia E."/>
            <person name="Bayram O."/>
            <person name="Benocci T."/>
            <person name="Braus-Stromeyer S.A."/>
            <person name="Caldana C."/>
            <person name="Canovas D."/>
            <person name="Cerqueira G.C."/>
            <person name="Chen F."/>
            <person name="Chen W."/>
            <person name="Choi C."/>
            <person name="Clum A."/>
            <person name="Dos Santos R.A."/>
            <person name="Damasio A.R."/>
            <person name="Diallinas G."/>
            <person name="Emri T."/>
            <person name="Fekete E."/>
            <person name="Flipphi M."/>
            <person name="Freyberg S."/>
            <person name="Gallo A."/>
            <person name="Gournas C."/>
            <person name="Habgood R."/>
            <person name="Hainaut M."/>
            <person name="Harispe M.L."/>
            <person name="Henrissat B."/>
            <person name="Hilden K.S."/>
            <person name="Hope R."/>
            <person name="Hossain A."/>
            <person name="Karabika E."/>
            <person name="Karaffa L."/>
            <person name="Karanyi Z."/>
            <person name="Krasevec N."/>
            <person name="Kuo A."/>
            <person name="Kusch H."/>
            <person name="LaButti K."/>
            <person name="Lagendijk E.L."/>
            <person name="Lapidus A."/>
            <person name="Levasseur A."/>
            <person name="Lindquist E."/>
            <person name="Lipzen A."/>
            <person name="Logrieco A.F."/>
            <person name="MacCabe A."/>
            <person name="Maekelae M.R."/>
            <person name="Malavazi I."/>
            <person name="Melin P."/>
            <person name="Meyer V."/>
            <person name="Mielnichuk N."/>
            <person name="Miskei M."/>
            <person name="Molnar A.P."/>
            <person name="Mule G."/>
            <person name="Ngan C.Y."/>
            <person name="Orejas M."/>
            <person name="Orosz E."/>
            <person name="Ouedraogo J.P."/>
            <person name="Overkamp K.M."/>
            <person name="Park H.-S."/>
            <person name="Perrone G."/>
            <person name="Piumi F."/>
            <person name="Punt P.J."/>
            <person name="Ram A.F."/>
            <person name="Ramon A."/>
            <person name="Rauscher S."/>
            <person name="Record E."/>
            <person name="Riano-Pachon D.M."/>
            <person name="Robert V."/>
            <person name="Roehrig J."/>
            <person name="Ruller R."/>
            <person name="Salamov A."/>
            <person name="Salih N.S."/>
            <person name="Samson R.A."/>
            <person name="Sandor E."/>
            <person name="Sanguinetti M."/>
            <person name="Schuetze T."/>
            <person name="Sepcic K."/>
            <person name="Shelest E."/>
            <person name="Sherlock G."/>
            <person name="Sophianopoulou V."/>
            <person name="Squina F.M."/>
            <person name="Sun H."/>
            <person name="Susca A."/>
            <person name="Todd R.B."/>
            <person name="Tsang A."/>
            <person name="Unkles S.E."/>
            <person name="van de Wiele N."/>
            <person name="van Rossen-Uffink D."/>
            <person name="Oliveira J.V."/>
            <person name="Vesth T.C."/>
            <person name="Visser J."/>
            <person name="Yu J.-H."/>
            <person name="Zhou M."/>
            <person name="Andersen M.R."/>
            <person name="Archer D.B."/>
            <person name="Baker S.E."/>
            <person name="Benoit I."/>
            <person name="Brakhage A.A."/>
            <person name="Braus G.H."/>
            <person name="Fischer R."/>
            <person name="Frisvad J.C."/>
            <person name="Goldman G.H."/>
            <person name="Houbraken J."/>
            <person name="Oakley B."/>
            <person name="Pocsi I."/>
            <person name="Scazzocchio C."/>
            <person name="Seiboth B."/>
            <person name="vanKuyk P.A."/>
            <person name="Wortman J."/>
            <person name="Dyer P.S."/>
            <person name="Grigoriev I.V."/>
        </authorList>
    </citation>
    <scope>NUCLEOTIDE SEQUENCE [LARGE SCALE GENOMIC DNA]</scope>
    <source>
        <strain evidence="2">CBS 593.65</strain>
    </source>
</reference>
<evidence type="ECO:0000313" key="1">
    <source>
        <dbReference type="EMBL" id="OJJ61098.1"/>
    </source>
</evidence>
<organism evidence="1 2">
    <name type="scientific">Aspergillus sydowii CBS 593.65</name>
    <dbReference type="NCBI Taxonomy" id="1036612"/>
    <lineage>
        <taxon>Eukaryota</taxon>
        <taxon>Fungi</taxon>
        <taxon>Dikarya</taxon>
        <taxon>Ascomycota</taxon>
        <taxon>Pezizomycotina</taxon>
        <taxon>Eurotiomycetes</taxon>
        <taxon>Eurotiomycetidae</taxon>
        <taxon>Eurotiales</taxon>
        <taxon>Aspergillaceae</taxon>
        <taxon>Aspergillus</taxon>
        <taxon>Aspergillus subgen. Nidulantes</taxon>
    </lineage>
</organism>